<dbReference type="InterPro" id="IPR012349">
    <property type="entry name" value="Split_barrel_FMN-bd"/>
</dbReference>
<dbReference type="Gene3D" id="2.30.110.10">
    <property type="entry name" value="Electron Transport, Fmn-binding Protein, Chain A"/>
    <property type="match status" value="1"/>
</dbReference>
<dbReference type="InterPro" id="IPR007396">
    <property type="entry name" value="TR_PAI2-type"/>
</dbReference>
<dbReference type="RefSeq" id="WP_307158388.1">
    <property type="nucleotide sequence ID" value="NZ_JAUSWH010000007.1"/>
</dbReference>
<proteinExistence type="predicted"/>
<name>A0ABU0ID92_9HYPH</name>
<dbReference type="PANTHER" id="PTHR35802">
    <property type="entry name" value="PROTEASE SYNTHASE AND SPORULATION PROTEIN PAI 2"/>
    <property type="match status" value="1"/>
</dbReference>
<dbReference type="Pfam" id="PF04299">
    <property type="entry name" value="FMN_bind_2"/>
    <property type="match status" value="1"/>
</dbReference>
<evidence type="ECO:0000313" key="2">
    <source>
        <dbReference type="Proteomes" id="UP001235269"/>
    </source>
</evidence>
<gene>
    <name evidence="1" type="ORF">QO005_002531</name>
</gene>
<dbReference type="EMBL" id="JAUSWH010000007">
    <property type="protein sequence ID" value="MDQ0456190.1"/>
    <property type="molecule type" value="Genomic_DNA"/>
</dbReference>
<dbReference type="Proteomes" id="UP001235269">
    <property type="component" value="Unassembled WGS sequence"/>
</dbReference>
<dbReference type="PIRSF" id="PIRSF010372">
    <property type="entry name" value="PaiB"/>
    <property type="match status" value="1"/>
</dbReference>
<reference evidence="1 2" key="1">
    <citation type="submission" date="2023-07" db="EMBL/GenBank/DDBJ databases">
        <title>Genomic Encyclopedia of Type Strains, Phase IV (KMG-IV): sequencing the most valuable type-strain genomes for metagenomic binning, comparative biology and taxonomic classification.</title>
        <authorList>
            <person name="Goeker M."/>
        </authorList>
    </citation>
    <scope>NUCLEOTIDE SEQUENCE [LARGE SCALE GENOMIC DNA]</scope>
    <source>
        <strain evidence="1 2">DSM 100301</strain>
    </source>
</reference>
<dbReference type="PANTHER" id="PTHR35802:SF1">
    <property type="entry name" value="PROTEASE SYNTHASE AND SPORULATION PROTEIN PAI 2"/>
    <property type="match status" value="1"/>
</dbReference>
<evidence type="ECO:0000313" key="1">
    <source>
        <dbReference type="EMBL" id="MDQ0456190.1"/>
    </source>
</evidence>
<keyword evidence="2" id="KW-1185">Reference proteome</keyword>
<sequence>MLLRQCWEMSSEEALDMIDADPWALLINNGPEIPLITATPLLLDRRGDCGTLVGHIARANPQAMSLGDGARVLALFQGPRAYVSPRWYPARNMAPTMYHVLVEAEGTIALQDTETMGHCIERLTRRYETCNTDQWTMQELSEAGIARRIQAIVGFEIRITALRGKAKLGQDEPQIDALAVASNLAVSDAKDDRRLAEWVKEKNC</sequence>
<comment type="caution">
    <text evidence="1">The sequence shown here is derived from an EMBL/GenBank/DDBJ whole genome shotgun (WGS) entry which is preliminary data.</text>
</comment>
<accession>A0ABU0ID92</accession>
<organism evidence="1 2">
    <name type="scientific">Rhizobium paknamense</name>
    <dbReference type="NCBI Taxonomy" id="1206817"/>
    <lineage>
        <taxon>Bacteria</taxon>
        <taxon>Pseudomonadati</taxon>
        <taxon>Pseudomonadota</taxon>
        <taxon>Alphaproteobacteria</taxon>
        <taxon>Hyphomicrobiales</taxon>
        <taxon>Rhizobiaceae</taxon>
        <taxon>Rhizobium/Agrobacterium group</taxon>
        <taxon>Rhizobium</taxon>
    </lineage>
</organism>
<dbReference type="SUPFAM" id="SSF50475">
    <property type="entry name" value="FMN-binding split barrel"/>
    <property type="match status" value="1"/>
</dbReference>
<protein>
    <submittedName>
        <fullName evidence="1">Transcriptional regulator</fullName>
    </submittedName>
</protein>